<dbReference type="Gene3D" id="1.20.1070.10">
    <property type="entry name" value="Rhodopsin 7-helix transmembrane proteins"/>
    <property type="match status" value="1"/>
</dbReference>
<keyword evidence="3 5" id="KW-1133">Transmembrane helix</keyword>
<evidence type="ECO:0000313" key="7">
    <source>
        <dbReference type="EMBL" id="CAG5093425.1"/>
    </source>
</evidence>
<feature type="transmembrane region" description="Helical" evidence="5">
    <location>
        <begin position="227"/>
        <end position="251"/>
    </location>
</feature>
<evidence type="ECO:0000256" key="4">
    <source>
        <dbReference type="ARBA" id="ARBA00023136"/>
    </source>
</evidence>
<dbReference type="PROSITE" id="PS50262">
    <property type="entry name" value="G_PROTEIN_RECEP_F1_2"/>
    <property type="match status" value="1"/>
</dbReference>
<dbReference type="InterPro" id="IPR017452">
    <property type="entry name" value="GPCR_Rhodpsn_7TM"/>
</dbReference>
<comment type="caution">
    <text evidence="7">The sequence shown here is derived from an EMBL/GenBank/DDBJ whole genome shotgun (WGS) entry which is preliminary data.</text>
</comment>
<comment type="subcellular location">
    <subcellularLocation>
        <location evidence="1">Membrane</location>
    </subcellularLocation>
</comment>
<feature type="transmembrane region" description="Helical" evidence="5">
    <location>
        <begin position="56"/>
        <end position="83"/>
    </location>
</feature>
<protein>
    <recommendedName>
        <fullName evidence="6">G-protein coupled receptors family 1 profile domain-containing protein</fullName>
    </recommendedName>
</protein>
<dbReference type="Proteomes" id="UP000786811">
    <property type="component" value="Unassembled WGS sequence"/>
</dbReference>
<evidence type="ECO:0000259" key="6">
    <source>
        <dbReference type="PROSITE" id="PS50262"/>
    </source>
</evidence>
<evidence type="ECO:0000256" key="2">
    <source>
        <dbReference type="ARBA" id="ARBA00022692"/>
    </source>
</evidence>
<keyword evidence="2 5" id="KW-0812">Transmembrane</keyword>
<keyword evidence="4 5" id="KW-0472">Membrane</keyword>
<accession>A0A8J2HFB9</accession>
<dbReference type="OrthoDB" id="9990906at2759"/>
<keyword evidence="8" id="KW-1185">Reference proteome</keyword>
<gene>
    <name evidence="7" type="ORF">HICCMSTLAB_LOCUS6815</name>
</gene>
<feature type="transmembrane region" description="Helical" evidence="5">
    <location>
        <begin position="146"/>
        <end position="168"/>
    </location>
</feature>
<proteinExistence type="predicted"/>
<reference evidence="7" key="1">
    <citation type="submission" date="2021-04" db="EMBL/GenBank/DDBJ databases">
        <authorList>
            <person name="Chebbi M.A.C M."/>
        </authorList>
    </citation>
    <scope>NUCLEOTIDE SEQUENCE</scope>
</reference>
<dbReference type="SUPFAM" id="SSF81321">
    <property type="entry name" value="Family A G protein-coupled receptor-like"/>
    <property type="match status" value="1"/>
</dbReference>
<feature type="transmembrane region" description="Helical" evidence="5">
    <location>
        <begin position="180"/>
        <end position="201"/>
    </location>
</feature>
<name>A0A8J2HFB9_COTCN</name>
<feature type="domain" description="G-protein coupled receptors family 1 profile" evidence="6">
    <location>
        <begin position="75"/>
        <end position="350"/>
    </location>
</feature>
<organism evidence="7 8">
    <name type="scientific">Cotesia congregata</name>
    <name type="common">Parasitoid wasp</name>
    <name type="synonym">Apanteles congregatus</name>
    <dbReference type="NCBI Taxonomy" id="51543"/>
    <lineage>
        <taxon>Eukaryota</taxon>
        <taxon>Metazoa</taxon>
        <taxon>Ecdysozoa</taxon>
        <taxon>Arthropoda</taxon>
        <taxon>Hexapoda</taxon>
        <taxon>Insecta</taxon>
        <taxon>Pterygota</taxon>
        <taxon>Neoptera</taxon>
        <taxon>Endopterygota</taxon>
        <taxon>Hymenoptera</taxon>
        <taxon>Apocrita</taxon>
        <taxon>Ichneumonoidea</taxon>
        <taxon>Braconidae</taxon>
        <taxon>Microgastrinae</taxon>
        <taxon>Cotesia</taxon>
    </lineage>
</organism>
<evidence type="ECO:0000256" key="5">
    <source>
        <dbReference type="SAM" id="Phobius"/>
    </source>
</evidence>
<feature type="transmembrane region" description="Helical" evidence="5">
    <location>
        <begin position="272"/>
        <end position="297"/>
    </location>
</feature>
<dbReference type="GO" id="GO:0016020">
    <property type="term" value="C:membrane"/>
    <property type="evidence" value="ECO:0007669"/>
    <property type="project" value="UniProtKB-SubCell"/>
</dbReference>
<sequence length="379" mass="43783">MEENDKVMNKTFIGEECLIPLEVLDFIKNFNQSDLEVIWPCQVRHYWLSLQPFVQFVRILLAYVTPFVIFFGVILNAISFGILSKPILRFCDSGLSLYLRALAISDNAVLIFDYGVGVARSNFSAFNTLFMNSKFLCGFNSVSMEFFQITSTWLVVSLTWARVAAIIFPLQTFNKNHDCSAIIVIIILTCLSLIVSLTKLYCGGYESDSVFEYVTCQKIVIPWGIPMYFYIAFCTWLPLLFIFIGNVLLICHMRKSDVIHIQLTRTVQKKLNFINGTSGTLLAVSIVHLILLLPIGFVETLELYWDVILKKYPSKYIEENQQQYISWLQEKIGLFFHIYHWNFAINFILYYWTGKTFRDRVISALRSGTKFLCLTSVVK</sequence>
<evidence type="ECO:0000313" key="8">
    <source>
        <dbReference type="Proteomes" id="UP000786811"/>
    </source>
</evidence>
<evidence type="ECO:0000256" key="3">
    <source>
        <dbReference type="ARBA" id="ARBA00022989"/>
    </source>
</evidence>
<feature type="transmembrane region" description="Helical" evidence="5">
    <location>
        <begin position="332"/>
        <end position="352"/>
    </location>
</feature>
<dbReference type="InterPro" id="IPR052954">
    <property type="entry name" value="GPCR-Ligand_Int"/>
</dbReference>
<dbReference type="AlphaFoldDB" id="A0A8J2HFB9"/>
<evidence type="ECO:0000256" key="1">
    <source>
        <dbReference type="ARBA" id="ARBA00004370"/>
    </source>
</evidence>
<dbReference type="EMBL" id="CAJNRD030001120">
    <property type="protein sequence ID" value="CAG5093425.1"/>
    <property type="molecule type" value="Genomic_DNA"/>
</dbReference>
<dbReference type="PANTHER" id="PTHR46641">
    <property type="entry name" value="FMRFAMIDE RECEPTOR-RELATED"/>
    <property type="match status" value="1"/>
</dbReference>